<evidence type="ECO:0000259" key="1">
    <source>
        <dbReference type="Pfam" id="PF07883"/>
    </source>
</evidence>
<dbReference type="InterPro" id="IPR013096">
    <property type="entry name" value="Cupin_2"/>
</dbReference>
<dbReference type="EMBL" id="QNBE01000051">
    <property type="protein sequence ID" value="RKX70109.1"/>
    <property type="molecule type" value="Genomic_DNA"/>
</dbReference>
<gene>
    <name evidence="2" type="ORF">DRP53_06120</name>
</gene>
<name>A0A660SH18_UNCW3</name>
<dbReference type="SUPFAM" id="SSF51182">
    <property type="entry name" value="RmlC-like cupins"/>
    <property type="match status" value="1"/>
</dbReference>
<proteinExistence type="predicted"/>
<accession>A0A660SH18</accession>
<comment type="caution">
    <text evidence="2">The sequence shown here is derived from an EMBL/GenBank/DDBJ whole genome shotgun (WGS) entry which is preliminary data.</text>
</comment>
<dbReference type="Gene3D" id="2.60.120.10">
    <property type="entry name" value="Jelly Rolls"/>
    <property type="match status" value="1"/>
</dbReference>
<dbReference type="AlphaFoldDB" id="A0A660SH18"/>
<dbReference type="Proteomes" id="UP000268469">
    <property type="component" value="Unassembled WGS sequence"/>
</dbReference>
<dbReference type="PANTHER" id="PTHR40112">
    <property type="entry name" value="H2HPP ISOMERASE"/>
    <property type="match status" value="1"/>
</dbReference>
<sequence>MSEKSYQEGIMYFIDPEEMPKIKQLEGVETKILTGLSGEKMMMVLTTTMPGHEVPTHSHPHEQVGMVYSGRAVLRIGDEERIVQKGDFYCIPANVPHSDRCLGDEPFVMLDIFYPVREDFIDRLKDNA</sequence>
<organism evidence="2 3">
    <name type="scientific">candidate division WOR-3 bacterium</name>
    <dbReference type="NCBI Taxonomy" id="2052148"/>
    <lineage>
        <taxon>Bacteria</taxon>
        <taxon>Bacteria division WOR-3</taxon>
    </lineage>
</organism>
<dbReference type="PANTHER" id="PTHR40112:SF1">
    <property type="entry name" value="H2HPP ISOMERASE"/>
    <property type="match status" value="1"/>
</dbReference>
<dbReference type="InterPro" id="IPR011051">
    <property type="entry name" value="RmlC_Cupin_sf"/>
</dbReference>
<feature type="domain" description="Cupin type-2" evidence="1">
    <location>
        <begin position="45"/>
        <end position="113"/>
    </location>
</feature>
<evidence type="ECO:0000313" key="2">
    <source>
        <dbReference type="EMBL" id="RKX70109.1"/>
    </source>
</evidence>
<protein>
    <submittedName>
        <fullName evidence="2">Cupin domain-containing protein</fullName>
    </submittedName>
</protein>
<evidence type="ECO:0000313" key="3">
    <source>
        <dbReference type="Proteomes" id="UP000268469"/>
    </source>
</evidence>
<dbReference type="CDD" id="cd02238">
    <property type="entry name" value="cupin_KdgF"/>
    <property type="match status" value="1"/>
</dbReference>
<reference evidence="2 3" key="1">
    <citation type="submission" date="2018-06" db="EMBL/GenBank/DDBJ databases">
        <title>Extensive metabolic versatility and redundancy in microbially diverse, dynamic hydrothermal sediments.</title>
        <authorList>
            <person name="Dombrowski N."/>
            <person name="Teske A."/>
            <person name="Baker B.J."/>
        </authorList>
    </citation>
    <scope>NUCLEOTIDE SEQUENCE [LARGE SCALE GENOMIC DNA]</scope>
    <source>
        <strain evidence="2">B36_G15</strain>
    </source>
</reference>
<dbReference type="InterPro" id="IPR052535">
    <property type="entry name" value="Bacilysin_H2HPP_isomerase"/>
</dbReference>
<dbReference type="Pfam" id="PF07883">
    <property type="entry name" value="Cupin_2"/>
    <property type="match status" value="1"/>
</dbReference>
<dbReference type="InterPro" id="IPR014710">
    <property type="entry name" value="RmlC-like_jellyroll"/>
</dbReference>